<keyword evidence="2" id="KW-1133">Transmembrane helix</keyword>
<dbReference type="InterPro" id="IPR011009">
    <property type="entry name" value="Kinase-like_dom_sf"/>
</dbReference>
<gene>
    <name evidence="4" type="ORF">BJX63DRAFT_395989</name>
</gene>
<dbReference type="PROSITE" id="PS50011">
    <property type="entry name" value="PROTEIN_KINASE_DOM"/>
    <property type="match status" value="1"/>
</dbReference>
<protein>
    <submittedName>
        <fullName evidence="4">Kinase-like domain-containing protein</fullName>
    </submittedName>
</protein>
<dbReference type="PANTHER" id="PTHR24359">
    <property type="entry name" value="SERINE/THREONINE-PROTEIN KINASE SBK1"/>
    <property type="match status" value="1"/>
</dbReference>
<dbReference type="PANTHER" id="PTHR24359:SF1">
    <property type="entry name" value="INHIBITOR OF NUCLEAR FACTOR KAPPA-B KINASE EPSILON SUBUNIT HOMOLOG 1-RELATED"/>
    <property type="match status" value="1"/>
</dbReference>
<keyword evidence="2" id="KW-0472">Membrane</keyword>
<evidence type="ECO:0000256" key="1">
    <source>
        <dbReference type="SAM" id="MobiDB-lite"/>
    </source>
</evidence>
<dbReference type="Proteomes" id="UP001610334">
    <property type="component" value="Unassembled WGS sequence"/>
</dbReference>
<dbReference type="InterPro" id="IPR000719">
    <property type="entry name" value="Prot_kinase_dom"/>
</dbReference>
<evidence type="ECO:0000256" key="2">
    <source>
        <dbReference type="SAM" id="Phobius"/>
    </source>
</evidence>
<sequence length="966" mass="109925">MNVDEYETLHHEIYDEVYAKLERNDRETLRFAPVGTAEQVLHADKLRRFFLSLHLPENAALGRGEQEEHFEWAVENFVARVNERRLHRFFAVLIIAGCSIAAARAAVLRLVINDTWPVAGSRGRSISSLPVIREDLNEIFGQNTIAADKFLGKQAYFCPVILRENDEVRLEETDYRRLPYLEEHSIGKGSFGHVFSVKIAKGHFYDPVKQSANLEPLEIARKDYELSRDALVERETMKKILSSSSWECSNILKTIGSLEFGSNVYSLFMPKAICDLRAYMIEHHQARPNSIEERKDLVRCAVGLAGGLNFLHNEMKTPEMDDLVCYHMDLKPANILIFREKEPGHEGQMRNIWKLSDFGMSRIKIKTSGEGVVREKDVNSWFVRRSEHEDQSVSATRNARGDGTYLAPESTASSRKMRASSDVWSLGCVLSVLFCYMGGGRERVIQYAEERITHYDALGCDTFFLPSRRFRPAKLNPVVRRTHTQLIRGATERNPREGGIVEFALRYIEKLVLEVDQFKRSGAKQVKTMLENTFRAYQKLERDSQTQQNERPPSPPVELLRHRDLTSILTVNDGDSGNSNIDFWYLSDAKALKGCQISPDCSLIAYWTDRKISLYSARSTPSTRGATLKPEAEYTLEDENCFWKTIRLTSKYLVASTTKVTFHIFDLEHGNFNNRYMIGPALPAVSKLAISPDSRTLACVLRASEDARKPGSLFVASISYLISIESHRLGSSPSVPYPRPSTSPSRVAAVSCWWKYGLTWAAENVTRLSFSTTDDLYFVVLPEFTTHHMEHKISLVHVNVTGQDLHILYLDSRGLDSTARLLTTFTPFHRETATCAVVTRERELYIHDMAADNLATPIRKDIKNYRVLKLMMATSDDKMFALARKSANHRMILLEMKVPRSRSDELCVRELVYLPHLSEDDQLTEMLYDIDGEKSIIIAVLLGSGRRAIYRVGVDGAGMMALWNQV</sequence>
<dbReference type="EMBL" id="JBFXLT010000045">
    <property type="protein sequence ID" value="KAL2812741.1"/>
    <property type="molecule type" value="Genomic_DNA"/>
</dbReference>
<reference evidence="4 5" key="1">
    <citation type="submission" date="2024-07" db="EMBL/GenBank/DDBJ databases">
        <title>Section-level genome sequencing and comparative genomics of Aspergillus sections Usti and Cavernicolus.</title>
        <authorList>
            <consortium name="Lawrence Berkeley National Laboratory"/>
            <person name="Nybo J.L."/>
            <person name="Vesth T.C."/>
            <person name="Theobald S."/>
            <person name="Frisvad J.C."/>
            <person name="Larsen T.O."/>
            <person name="Kjaerboelling I."/>
            <person name="Rothschild-Mancinelli K."/>
            <person name="Lyhne E.K."/>
            <person name="Kogle M.E."/>
            <person name="Barry K."/>
            <person name="Clum A."/>
            <person name="Na H."/>
            <person name="Ledsgaard L."/>
            <person name="Lin J."/>
            <person name="Lipzen A."/>
            <person name="Kuo A."/>
            <person name="Riley R."/>
            <person name="Mondo S."/>
            <person name="Labutti K."/>
            <person name="Haridas S."/>
            <person name="Pangalinan J."/>
            <person name="Salamov A.A."/>
            <person name="Simmons B.A."/>
            <person name="Magnuson J.K."/>
            <person name="Chen J."/>
            <person name="Drula E."/>
            <person name="Henrissat B."/>
            <person name="Wiebenga A."/>
            <person name="Lubbers R.J."/>
            <person name="Gomes A.C."/>
            <person name="Makela M.R."/>
            <person name="Stajich J."/>
            <person name="Grigoriev I.V."/>
            <person name="Mortensen U.H."/>
            <person name="De Vries R.P."/>
            <person name="Baker S.E."/>
            <person name="Andersen M.R."/>
        </authorList>
    </citation>
    <scope>NUCLEOTIDE SEQUENCE [LARGE SCALE GENOMIC DNA]</scope>
    <source>
        <strain evidence="4 5">CBS 588.65</strain>
    </source>
</reference>
<feature type="region of interest" description="Disordered" evidence="1">
    <location>
        <begin position="540"/>
        <end position="559"/>
    </location>
</feature>
<feature type="transmembrane region" description="Helical" evidence="2">
    <location>
        <begin position="89"/>
        <end position="112"/>
    </location>
</feature>
<dbReference type="Gene3D" id="1.10.510.10">
    <property type="entry name" value="Transferase(Phosphotransferase) domain 1"/>
    <property type="match status" value="1"/>
</dbReference>
<feature type="domain" description="Protein kinase" evidence="3">
    <location>
        <begin position="180"/>
        <end position="535"/>
    </location>
</feature>
<dbReference type="SMART" id="SM00220">
    <property type="entry name" value="S_TKc"/>
    <property type="match status" value="1"/>
</dbReference>
<feature type="region of interest" description="Disordered" evidence="1">
    <location>
        <begin position="392"/>
        <end position="411"/>
    </location>
</feature>
<dbReference type="PROSITE" id="PS00108">
    <property type="entry name" value="PROTEIN_KINASE_ST"/>
    <property type="match status" value="1"/>
</dbReference>
<evidence type="ECO:0000313" key="4">
    <source>
        <dbReference type="EMBL" id="KAL2812741.1"/>
    </source>
</evidence>
<evidence type="ECO:0000313" key="5">
    <source>
        <dbReference type="Proteomes" id="UP001610334"/>
    </source>
</evidence>
<proteinExistence type="predicted"/>
<evidence type="ECO:0000259" key="3">
    <source>
        <dbReference type="PROSITE" id="PS50011"/>
    </source>
</evidence>
<dbReference type="InterPro" id="IPR008271">
    <property type="entry name" value="Ser/Thr_kinase_AS"/>
</dbReference>
<keyword evidence="5" id="KW-1185">Reference proteome</keyword>
<dbReference type="SUPFAM" id="SSF56112">
    <property type="entry name" value="Protein kinase-like (PK-like)"/>
    <property type="match status" value="1"/>
</dbReference>
<name>A0ABR4HBD6_9EURO</name>
<comment type="caution">
    <text evidence="4">The sequence shown here is derived from an EMBL/GenBank/DDBJ whole genome shotgun (WGS) entry which is preliminary data.</text>
</comment>
<dbReference type="Pfam" id="PF00069">
    <property type="entry name" value="Pkinase"/>
    <property type="match status" value="1"/>
</dbReference>
<keyword evidence="2" id="KW-0812">Transmembrane</keyword>
<accession>A0ABR4HBD6</accession>
<organism evidence="4 5">
    <name type="scientific">Aspergillus granulosus</name>
    <dbReference type="NCBI Taxonomy" id="176169"/>
    <lineage>
        <taxon>Eukaryota</taxon>
        <taxon>Fungi</taxon>
        <taxon>Dikarya</taxon>
        <taxon>Ascomycota</taxon>
        <taxon>Pezizomycotina</taxon>
        <taxon>Eurotiomycetes</taxon>
        <taxon>Eurotiomycetidae</taxon>
        <taxon>Eurotiales</taxon>
        <taxon>Aspergillaceae</taxon>
        <taxon>Aspergillus</taxon>
        <taxon>Aspergillus subgen. Nidulantes</taxon>
    </lineage>
</organism>
<dbReference type="SUPFAM" id="SSF82171">
    <property type="entry name" value="DPP6 N-terminal domain-like"/>
    <property type="match status" value="1"/>
</dbReference>